<organism evidence="5 6">
    <name type="scientific">Aestuariispira insulae</name>
    <dbReference type="NCBI Taxonomy" id="1461337"/>
    <lineage>
        <taxon>Bacteria</taxon>
        <taxon>Pseudomonadati</taxon>
        <taxon>Pseudomonadota</taxon>
        <taxon>Alphaproteobacteria</taxon>
        <taxon>Rhodospirillales</taxon>
        <taxon>Kiloniellaceae</taxon>
        <taxon>Aestuariispira</taxon>
    </lineage>
</organism>
<dbReference type="InterPro" id="IPR008920">
    <property type="entry name" value="TF_FadR/GntR_C"/>
</dbReference>
<evidence type="ECO:0000256" key="1">
    <source>
        <dbReference type="ARBA" id="ARBA00023015"/>
    </source>
</evidence>
<evidence type="ECO:0000313" key="5">
    <source>
        <dbReference type="EMBL" id="RED49897.1"/>
    </source>
</evidence>
<sequence>MSSEKPGDHIRQTLTDQILSGELPPGHRLDEQQIANRFGLSRTPVREALQQLAASGLLEIKPRRGAFVKSLSQREIMDLFEAMGELEAICARHAAGRMSLMELGHLEGLVREGQRLAEQGDAAGYARMNLAFHKAIFEGAHNESLMEMANILRLRTSPYRNAQFSKPETGPDRLAQSQREHEEILAAIRRRDGDAAHQAMSRHITAASLSVSRIMDGLSSKT</sequence>
<dbReference type="Pfam" id="PF07729">
    <property type="entry name" value="FCD"/>
    <property type="match status" value="1"/>
</dbReference>
<reference evidence="5 6" key="1">
    <citation type="submission" date="2018-07" db="EMBL/GenBank/DDBJ databases">
        <title>Genomic Encyclopedia of Type Strains, Phase III (KMG-III): the genomes of soil and plant-associated and newly described type strains.</title>
        <authorList>
            <person name="Whitman W."/>
        </authorList>
    </citation>
    <scope>NUCLEOTIDE SEQUENCE [LARGE SCALE GENOMIC DNA]</scope>
    <source>
        <strain evidence="5 6">CECT 8488</strain>
    </source>
</reference>
<keyword evidence="2" id="KW-0238">DNA-binding</keyword>
<dbReference type="Proteomes" id="UP000256845">
    <property type="component" value="Unassembled WGS sequence"/>
</dbReference>
<dbReference type="Gene3D" id="1.20.120.530">
    <property type="entry name" value="GntR ligand-binding domain-like"/>
    <property type="match status" value="1"/>
</dbReference>
<dbReference type="RefSeq" id="WP_115937132.1">
    <property type="nucleotide sequence ID" value="NZ_QRDW01000005.1"/>
</dbReference>
<name>A0A3D9HK66_9PROT</name>
<dbReference type="PANTHER" id="PTHR43537">
    <property type="entry name" value="TRANSCRIPTIONAL REGULATOR, GNTR FAMILY"/>
    <property type="match status" value="1"/>
</dbReference>
<dbReference type="AlphaFoldDB" id="A0A3D9HK66"/>
<dbReference type="SMART" id="SM00895">
    <property type="entry name" value="FCD"/>
    <property type="match status" value="1"/>
</dbReference>
<dbReference type="GO" id="GO:0003700">
    <property type="term" value="F:DNA-binding transcription factor activity"/>
    <property type="evidence" value="ECO:0007669"/>
    <property type="project" value="InterPro"/>
</dbReference>
<keyword evidence="6" id="KW-1185">Reference proteome</keyword>
<dbReference type="EMBL" id="QRDW01000005">
    <property type="protein sequence ID" value="RED49897.1"/>
    <property type="molecule type" value="Genomic_DNA"/>
</dbReference>
<dbReference type="InterPro" id="IPR000524">
    <property type="entry name" value="Tscrpt_reg_HTH_GntR"/>
</dbReference>
<dbReference type="InterPro" id="IPR036390">
    <property type="entry name" value="WH_DNA-bd_sf"/>
</dbReference>
<gene>
    <name evidence="5" type="ORF">DFP90_105270</name>
</gene>
<dbReference type="SUPFAM" id="SSF46785">
    <property type="entry name" value="Winged helix' DNA-binding domain"/>
    <property type="match status" value="1"/>
</dbReference>
<dbReference type="Gene3D" id="1.10.10.10">
    <property type="entry name" value="Winged helix-like DNA-binding domain superfamily/Winged helix DNA-binding domain"/>
    <property type="match status" value="1"/>
</dbReference>
<dbReference type="Pfam" id="PF00392">
    <property type="entry name" value="GntR"/>
    <property type="match status" value="1"/>
</dbReference>
<dbReference type="GO" id="GO:0003677">
    <property type="term" value="F:DNA binding"/>
    <property type="evidence" value="ECO:0007669"/>
    <property type="project" value="UniProtKB-KW"/>
</dbReference>
<dbReference type="CDD" id="cd07377">
    <property type="entry name" value="WHTH_GntR"/>
    <property type="match status" value="1"/>
</dbReference>
<dbReference type="PANTHER" id="PTHR43537:SF49">
    <property type="entry name" value="TRANSCRIPTIONAL REGULATORY PROTEIN"/>
    <property type="match status" value="1"/>
</dbReference>
<feature type="domain" description="HTH gntR-type" evidence="4">
    <location>
        <begin position="4"/>
        <end position="71"/>
    </location>
</feature>
<evidence type="ECO:0000259" key="4">
    <source>
        <dbReference type="PROSITE" id="PS50949"/>
    </source>
</evidence>
<evidence type="ECO:0000256" key="3">
    <source>
        <dbReference type="ARBA" id="ARBA00023163"/>
    </source>
</evidence>
<evidence type="ECO:0000256" key="2">
    <source>
        <dbReference type="ARBA" id="ARBA00023125"/>
    </source>
</evidence>
<dbReference type="PRINTS" id="PR00035">
    <property type="entry name" value="HTHGNTR"/>
</dbReference>
<proteinExistence type="predicted"/>
<protein>
    <submittedName>
        <fullName evidence="5">GntR family transcriptional regulator</fullName>
    </submittedName>
</protein>
<dbReference type="OrthoDB" id="9789310at2"/>
<dbReference type="PROSITE" id="PS50949">
    <property type="entry name" value="HTH_GNTR"/>
    <property type="match status" value="1"/>
</dbReference>
<keyword evidence="1" id="KW-0805">Transcription regulation</keyword>
<evidence type="ECO:0000313" key="6">
    <source>
        <dbReference type="Proteomes" id="UP000256845"/>
    </source>
</evidence>
<comment type="caution">
    <text evidence="5">The sequence shown here is derived from an EMBL/GenBank/DDBJ whole genome shotgun (WGS) entry which is preliminary data.</text>
</comment>
<accession>A0A3D9HK66</accession>
<dbReference type="InterPro" id="IPR011711">
    <property type="entry name" value="GntR_C"/>
</dbReference>
<keyword evidence="3" id="KW-0804">Transcription</keyword>
<dbReference type="InterPro" id="IPR036388">
    <property type="entry name" value="WH-like_DNA-bd_sf"/>
</dbReference>
<dbReference type="SMART" id="SM00345">
    <property type="entry name" value="HTH_GNTR"/>
    <property type="match status" value="1"/>
</dbReference>
<dbReference type="SUPFAM" id="SSF48008">
    <property type="entry name" value="GntR ligand-binding domain-like"/>
    <property type="match status" value="1"/>
</dbReference>